<dbReference type="EMBL" id="FXZB01000008">
    <property type="protein sequence ID" value="SMX74906.1"/>
    <property type="molecule type" value="Genomic_DNA"/>
</dbReference>
<accession>A0A1D7W396</accession>
<sequence>MTVHPQSLFFALAGLHMLDDPRPLSGASIVFVMGRLGVGESAARSVLQRMAAKNFIVRHKEGRKTFYTLSDRGRAILREGQEKMFAGWQPQDWDGRWTFVRIQVPESKRTLRHQMASRLSWAGFAQVDGGPWVAPGPHDVATILGPEQSVISPIVVYGEPQPPTSEEMLAGAFDLAELAADYESFGEKWRAVDPDSLSPVDALVKRVELHLDWLALARTDPQLPATLLPKGWPGAAQSISFRELDAELGTREVHAVSGFFAGDLNELYSFL</sequence>
<dbReference type="EMBL" id="CP025334">
    <property type="protein sequence ID" value="AZT96815.1"/>
    <property type="molecule type" value="Genomic_DNA"/>
</dbReference>
<dbReference type="InterPro" id="IPR013225">
    <property type="entry name" value="PaaX_C"/>
</dbReference>
<dbReference type="Proteomes" id="UP000218377">
    <property type="component" value="Unassembled WGS sequence"/>
</dbReference>
<dbReference type="OrthoDB" id="2270427at2"/>
<dbReference type="InterPro" id="IPR048846">
    <property type="entry name" value="PaaX-like_central"/>
</dbReference>
<evidence type="ECO:0000313" key="7">
    <source>
        <dbReference type="EMBL" id="PCC44496.1"/>
    </source>
</evidence>
<reference evidence="5 17" key="7">
    <citation type="submission" date="2019-01" db="EMBL/GenBank/DDBJ databases">
        <title>Comparative genomic analysis of Brevibacterium aurantiacum sheds light on its evolution and its adaptation to smear-ripened cheeses.</title>
        <authorList>
            <person name="Moineau S."/>
        </authorList>
    </citation>
    <scope>NUCLEOTIDE SEQUENCE [LARGE SCALE GENOMIC DNA]</scope>
    <source>
        <strain evidence="5 17">SMQ-1420</strain>
    </source>
</reference>
<dbReference type="InterPro" id="IPR036390">
    <property type="entry name" value="WH_DNA-bd_sf"/>
</dbReference>
<dbReference type="Proteomes" id="UP000218620">
    <property type="component" value="Unassembled WGS sequence"/>
</dbReference>
<dbReference type="Proteomes" id="UP000234327">
    <property type="component" value="Unassembled WGS sequence"/>
</dbReference>
<dbReference type="GO" id="GO:0006351">
    <property type="term" value="P:DNA-templated transcription"/>
    <property type="evidence" value="ECO:0007669"/>
    <property type="project" value="InterPro"/>
</dbReference>
<evidence type="ECO:0000313" key="14">
    <source>
        <dbReference type="Proteomes" id="UP000234300"/>
    </source>
</evidence>
<dbReference type="PANTHER" id="PTHR30319:SF1">
    <property type="entry name" value="TRANSCRIPTIONAL REPRESSOR PAAX"/>
    <property type="match status" value="1"/>
</dbReference>
<dbReference type="Proteomes" id="UP000234300">
    <property type="component" value="Unassembled WGS sequence"/>
</dbReference>
<reference evidence="5 17" key="6">
    <citation type="submission" date="2017-12" db="EMBL/GenBank/DDBJ databases">
        <authorList>
            <person name="Levesque S."/>
        </authorList>
    </citation>
    <scope>NUCLEOTIDE SEQUENCE [LARGE SCALE GENOMIC DNA]</scope>
    <source>
        <strain evidence="5 17">SMQ-1420</strain>
    </source>
</reference>
<evidence type="ECO:0000259" key="2">
    <source>
        <dbReference type="Pfam" id="PF08223"/>
    </source>
</evidence>
<dbReference type="EMBL" id="FXYZ01000003">
    <property type="protein sequence ID" value="SMX71910.1"/>
    <property type="molecule type" value="Genomic_DNA"/>
</dbReference>
<dbReference type="Proteomes" id="UP000282731">
    <property type="component" value="Chromosome"/>
</dbReference>
<dbReference type="EMBL" id="NRGQ01000003">
    <property type="protein sequence ID" value="PCC44496.1"/>
    <property type="molecule type" value="Genomic_DNA"/>
</dbReference>
<reference evidence="14 15" key="4">
    <citation type="submission" date="2017-03" db="EMBL/GenBank/DDBJ databases">
        <authorList>
            <person name="Afonso C.L."/>
            <person name="Miller P.J."/>
            <person name="Scott M.A."/>
            <person name="Spackman E."/>
            <person name="Goraichik I."/>
            <person name="Dimitrov K.M."/>
            <person name="Suarez D.L."/>
            <person name="Swayne D.E."/>
        </authorList>
    </citation>
    <scope>NUCLEOTIDE SEQUENCE [LARGE SCALE GENOMIC DNA]</scope>
    <source>
        <strain evidence="8">6</strain>
        <strain evidence="15">6(3)</strain>
        <strain evidence="10">8</strain>
        <strain evidence="14">8(6)</strain>
        <strain evidence="9">ATCC 9175</strain>
    </source>
</reference>
<organism evidence="4 11">
    <name type="scientific">Brevibacterium aurantiacum</name>
    <dbReference type="NCBI Taxonomy" id="273384"/>
    <lineage>
        <taxon>Bacteria</taxon>
        <taxon>Bacillati</taxon>
        <taxon>Actinomycetota</taxon>
        <taxon>Actinomycetes</taxon>
        <taxon>Micrococcales</taxon>
        <taxon>Brevibacteriaceae</taxon>
        <taxon>Brevibacterium</taxon>
    </lineage>
</organism>
<dbReference type="EMBL" id="FXZI01000003">
    <property type="protein sequence ID" value="SMX81969.1"/>
    <property type="molecule type" value="Genomic_DNA"/>
</dbReference>
<evidence type="ECO:0000259" key="3">
    <source>
        <dbReference type="Pfam" id="PF20803"/>
    </source>
</evidence>
<dbReference type="SUPFAM" id="SSF46785">
    <property type="entry name" value="Winged helix' DNA-binding domain"/>
    <property type="match status" value="1"/>
</dbReference>
<feature type="domain" description="Transcriptional repressor PaaX-like N-terminal" evidence="1">
    <location>
        <begin position="5"/>
        <end position="73"/>
    </location>
</feature>
<dbReference type="EMBL" id="NRGX01000001">
    <property type="protein sequence ID" value="PCC19478.1"/>
    <property type="molecule type" value="Genomic_DNA"/>
</dbReference>
<dbReference type="Gene3D" id="1.20.58.1460">
    <property type="match status" value="1"/>
</dbReference>
<dbReference type="Pfam" id="PF07848">
    <property type="entry name" value="PaaX"/>
    <property type="match status" value="1"/>
</dbReference>
<dbReference type="InterPro" id="IPR036388">
    <property type="entry name" value="WH-like_DNA-bd_sf"/>
</dbReference>
<reference evidence="4" key="1">
    <citation type="submission" date="2016-09" db="EMBL/GenBank/DDBJ databases">
        <title>Complete Genome Sequence of Brevibacterium aurantiacum SMQ-1335.</title>
        <authorList>
            <person name="de Melo A.G."/>
            <person name="Labrie S.J."/>
            <person name="Dumaresq J."/>
            <person name="Roberts R.J."/>
            <person name="Tremblay D.M."/>
            <person name="Moineau S."/>
        </authorList>
    </citation>
    <scope>NUCLEOTIDE SEQUENCE</scope>
    <source>
        <strain evidence="4">SMQ-1335</strain>
    </source>
</reference>
<accession>A0A2A3X711</accession>
<keyword evidence="16" id="KW-1185">Reference proteome</keyword>
<evidence type="ECO:0000313" key="17">
    <source>
        <dbReference type="Proteomes" id="UP000282731"/>
    </source>
</evidence>
<reference evidence="12 13" key="3">
    <citation type="journal article" date="2017" name="Elife">
        <title>Extensive horizontal gene transfer in cheese-associated bacteria.</title>
        <authorList>
            <person name="Bonham K.S."/>
            <person name="Wolfe B.E."/>
            <person name="Dutton R.J."/>
        </authorList>
    </citation>
    <scope>NUCLEOTIDE SEQUENCE [LARGE SCALE GENOMIC DNA]</scope>
    <source>
        <strain evidence="7 13">962_8</strain>
        <strain evidence="6 12">JB5</strain>
    </source>
</reference>
<reference evidence="16" key="5">
    <citation type="submission" date="2017-03" db="EMBL/GenBank/DDBJ databases">
        <authorList>
            <person name="Monnet C."/>
        </authorList>
    </citation>
    <scope>NUCLEOTIDE SEQUENCE [LARGE SCALE GENOMIC DNA]</scope>
    <source>
        <strain evidence="16">ATCC 9175</strain>
    </source>
</reference>
<evidence type="ECO:0000313" key="10">
    <source>
        <dbReference type="EMBL" id="SMX81969.1"/>
    </source>
</evidence>
<dbReference type="PIRSF" id="PIRSF020623">
    <property type="entry name" value="PaaX"/>
    <property type="match status" value="1"/>
</dbReference>
<dbReference type="Gene3D" id="3.30.70.2650">
    <property type="match status" value="1"/>
</dbReference>
<evidence type="ECO:0000313" key="13">
    <source>
        <dbReference type="Proteomes" id="UP000218620"/>
    </source>
</evidence>
<dbReference type="PANTHER" id="PTHR30319">
    <property type="entry name" value="PHENYLACETIC ACID REGULATOR-RELATED TRANSCRIPTIONAL REPRESSOR"/>
    <property type="match status" value="1"/>
</dbReference>
<evidence type="ECO:0000313" key="9">
    <source>
        <dbReference type="EMBL" id="SMX74906.1"/>
    </source>
</evidence>
<dbReference type="eggNOG" id="COG3327">
    <property type="taxonomic scope" value="Bacteria"/>
</dbReference>
<evidence type="ECO:0000313" key="8">
    <source>
        <dbReference type="EMBL" id="SMX71910.1"/>
    </source>
</evidence>
<dbReference type="Proteomes" id="UP000094793">
    <property type="component" value="Chromosome"/>
</dbReference>
<evidence type="ECO:0000313" key="4">
    <source>
        <dbReference type="EMBL" id="AOP53118.1"/>
    </source>
</evidence>
<dbReference type="AlphaFoldDB" id="A0A1D7W396"/>
<dbReference type="GeneID" id="60905764"/>
<evidence type="ECO:0000259" key="1">
    <source>
        <dbReference type="Pfam" id="PF07848"/>
    </source>
</evidence>
<dbReference type="Proteomes" id="UP000234525">
    <property type="component" value="Unassembled WGS sequence"/>
</dbReference>
<evidence type="ECO:0000313" key="12">
    <source>
        <dbReference type="Proteomes" id="UP000218377"/>
    </source>
</evidence>
<dbReference type="PATRIC" id="fig|1703.10.peg.1443"/>
<protein>
    <submittedName>
        <fullName evidence="5">PaaX family transcriptional regulator</fullName>
    </submittedName>
    <submittedName>
        <fullName evidence="4">Phenylacetic acid degradation operon negative regulatory protein PaaX</fullName>
    </submittedName>
    <submittedName>
        <fullName evidence="8">Transcriptional regulator, PaaX family</fullName>
    </submittedName>
</protein>
<gene>
    <name evidence="9" type="ORF">BAUR9175_01350</name>
    <name evidence="8" type="ORF">BAURA63_00983</name>
    <name evidence="10" type="ORF">BAURA86_01233</name>
    <name evidence="4" type="ORF">BLSMQ_1408</name>
    <name evidence="7" type="ORF">CIK65_02625</name>
    <name evidence="6" type="ORF">CIK79_14990</name>
    <name evidence="5" type="ORF">CXR27_07210</name>
</gene>
<dbReference type="KEGG" id="blin:BLSMQ_1408"/>
<evidence type="ECO:0000313" key="15">
    <source>
        <dbReference type="Proteomes" id="UP000234327"/>
    </source>
</evidence>
<proteinExistence type="predicted"/>
<dbReference type="Gene3D" id="1.10.10.10">
    <property type="entry name" value="Winged helix-like DNA-binding domain superfamily/Winged helix DNA-binding domain"/>
    <property type="match status" value="1"/>
</dbReference>
<dbReference type="EMBL" id="CP017150">
    <property type="protein sequence ID" value="AOP53118.1"/>
    <property type="molecule type" value="Genomic_DNA"/>
</dbReference>
<evidence type="ECO:0000313" key="11">
    <source>
        <dbReference type="Proteomes" id="UP000094793"/>
    </source>
</evidence>
<dbReference type="Pfam" id="PF08223">
    <property type="entry name" value="PaaX_C"/>
    <property type="match status" value="1"/>
</dbReference>
<dbReference type="RefSeq" id="WP_069599852.1">
    <property type="nucleotide sequence ID" value="NZ_BJME01000009.1"/>
</dbReference>
<name>A0A1D7W396_BREAU</name>
<evidence type="ECO:0000313" key="16">
    <source>
        <dbReference type="Proteomes" id="UP000234525"/>
    </source>
</evidence>
<evidence type="ECO:0000313" key="6">
    <source>
        <dbReference type="EMBL" id="PCC19478.1"/>
    </source>
</evidence>
<feature type="domain" description="Transcriptional repressor PaaX-like central Cas2-like" evidence="3">
    <location>
        <begin position="91"/>
        <end position="138"/>
    </location>
</feature>
<reference evidence="11" key="2">
    <citation type="submission" date="2016-09" db="EMBL/GenBank/DDBJ databases">
        <title>Complete Genome Sequence of Brevibacterium linens SMQ-1335.</title>
        <authorList>
            <person name="de Melo A.G."/>
            <person name="Labrie S.J."/>
            <person name="Dumaresq J."/>
            <person name="Roberts R.J."/>
            <person name="Tremblay D.M."/>
            <person name="Moineau S."/>
        </authorList>
    </citation>
    <scope>NUCLEOTIDE SEQUENCE [LARGE SCALE GENOMIC DNA]</scope>
    <source>
        <strain evidence="11">SMQ-1335</strain>
    </source>
</reference>
<dbReference type="InterPro" id="IPR011965">
    <property type="entry name" value="PaaX_trns_reg"/>
</dbReference>
<feature type="domain" description="Transcriptional repressor PaaX-like C-terminal" evidence="2">
    <location>
        <begin position="173"/>
        <end position="248"/>
    </location>
</feature>
<evidence type="ECO:0000313" key="5">
    <source>
        <dbReference type="EMBL" id="AZT96815.1"/>
    </source>
</evidence>
<dbReference type="Pfam" id="PF20803">
    <property type="entry name" value="PaaX_M"/>
    <property type="match status" value="1"/>
</dbReference>
<dbReference type="InterPro" id="IPR012906">
    <property type="entry name" value="PaaX-like_N"/>
</dbReference>
<accession>A0A2H1IIG3</accession>